<evidence type="ECO:0000313" key="12">
    <source>
        <dbReference type="EMBL" id="EEQ38019.1"/>
    </source>
</evidence>
<keyword evidence="7 10" id="KW-0472">Membrane</keyword>
<keyword evidence="5 10" id="KW-0808">Transferase</keyword>
<comment type="function">
    <text evidence="10">Splits internally a 1,3-beta-glucan molecule and transfers the newly generated reducing end (the donor) to the non-reducing end of another 1,3-beta-glucan molecule (the acceptor) forming a 1,3-beta linkage, resulting in the elongation of 1,3-beta-glucan chains in the cell wall.</text>
</comment>
<evidence type="ECO:0000256" key="6">
    <source>
        <dbReference type="ARBA" id="ARBA00022729"/>
    </source>
</evidence>
<evidence type="ECO:0000256" key="8">
    <source>
        <dbReference type="ARBA" id="ARBA00023180"/>
    </source>
</evidence>
<keyword evidence="8" id="KW-0325">Glycoprotein</keyword>
<evidence type="ECO:0000256" key="9">
    <source>
        <dbReference type="ARBA" id="ARBA00023288"/>
    </source>
</evidence>
<dbReference type="InParanoid" id="C4Y1R0"/>
<evidence type="ECO:0000256" key="5">
    <source>
        <dbReference type="ARBA" id="ARBA00022679"/>
    </source>
</evidence>
<dbReference type="PANTHER" id="PTHR31468">
    <property type="entry name" value="1,3-BETA-GLUCANOSYLTRANSFERASE GAS1"/>
    <property type="match status" value="1"/>
</dbReference>
<evidence type="ECO:0000256" key="4">
    <source>
        <dbReference type="ARBA" id="ARBA00022622"/>
    </source>
</evidence>
<keyword evidence="9 10" id="KW-0449">Lipoprotein</keyword>
<evidence type="ECO:0000256" key="7">
    <source>
        <dbReference type="ARBA" id="ARBA00023136"/>
    </source>
</evidence>
<organism evidence="12 13">
    <name type="scientific">Clavispora lusitaniae (strain ATCC 42720)</name>
    <name type="common">Yeast</name>
    <name type="synonym">Candida lusitaniae</name>
    <dbReference type="NCBI Taxonomy" id="306902"/>
    <lineage>
        <taxon>Eukaryota</taxon>
        <taxon>Fungi</taxon>
        <taxon>Dikarya</taxon>
        <taxon>Ascomycota</taxon>
        <taxon>Saccharomycotina</taxon>
        <taxon>Pichiomycetes</taxon>
        <taxon>Metschnikowiaceae</taxon>
        <taxon>Clavispora</taxon>
    </lineage>
</organism>
<evidence type="ECO:0000256" key="2">
    <source>
        <dbReference type="ARBA" id="ARBA00004589"/>
    </source>
</evidence>
<reference evidence="12 13" key="1">
    <citation type="journal article" date="2009" name="Nature">
        <title>Evolution of pathogenicity and sexual reproduction in eight Candida genomes.</title>
        <authorList>
            <person name="Butler G."/>
            <person name="Rasmussen M.D."/>
            <person name="Lin M.F."/>
            <person name="Santos M.A."/>
            <person name="Sakthikumar S."/>
            <person name="Munro C.A."/>
            <person name="Rheinbay E."/>
            <person name="Grabherr M."/>
            <person name="Forche A."/>
            <person name="Reedy J.L."/>
            <person name="Agrafioti I."/>
            <person name="Arnaud M.B."/>
            <person name="Bates S."/>
            <person name="Brown A.J."/>
            <person name="Brunke S."/>
            <person name="Costanzo M.C."/>
            <person name="Fitzpatrick D.A."/>
            <person name="de Groot P.W."/>
            <person name="Harris D."/>
            <person name="Hoyer L.L."/>
            <person name="Hube B."/>
            <person name="Klis F.M."/>
            <person name="Kodira C."/>
            <person name="Lennard N."/>
            <person name="Logue M.E."/>
            <person name="Martin R."/>
            <person name="Neiman A.M."/>
            <person name="Nikolaou E."/>
            <person name="Quail M.A."/>
            <person name="Quinn J."/>
            <person name="Santos M.C."/>
            <person name="Schmitzberger F.F."/>
            <person name="Sherlock G."/>
            <person name="Shah P."/>
            <person name="Silverstein K.A."/>
            <person name="Skrzypek M.S."/>
            <person name="Soll D."/>
            <person name="Staggs R."/>
            <person name="Stansfield I."/>
            <person name="Stumpf M.P."/>
            <person name="Sudbery P.E."/>
            <person name="Srikantha T."/>
            <person name="Zeng Q."/>
            <person name="Berman J."/>
            <person name="Berriman M."/>
            <person name="Heitman J."/>
            <person name="Gow N.A."/>
            <person name="Lorenz M.C."/>
            <person name="Birren B.W."/>
            <person name="Kellis M."/>
            <person name="Cuomo C.A."/>
        </authorList>
    </citation>
    <scope>NUCLEOTIDE SEQUENCE [LARGE SCALE GENOMIC DNA]</scope>
    <source>
        <strain evidence="12 13">ATCC 42720</strain>
    </source>
</reference>
<dbReference type="GO" id="GO:0009277">
    <property type="term" value="C:fungal-type cell wall"/>
    <property type="evidence" value="ECO:0007669"/>
    <property type="project" value="UniProtKB-ARBA"/>
</dbReference>
<dbReference type="FunCoup" id="C4Y1R0">
    <property type="interactions" value="24"/>
</dbReference>
<evidence type="ECO:0000256" key="10">
    <source>
        <dbReference type="RuleBase" id="RU361209"/>
    </source>
</evidence>
<dbReference type="GO" id="GO:0098552">
    <property type="term" value="C:side of membrane"/>
    <property type="evidence" value="ECO:0007669"/>
    <property type="project" value="UniProtKB-KW"/>
</dbReference>
<feature type="region of interest" description="Disordered" evidence="11">
    <location>
        <begin position="517"/>
        <end position="582"/>
    </location>
</feature>
<dbReference type="Proteomes" id="UP000007703">
    <property type="component" value="Unassembled WGS sequence"/>
</dbReference>
<dbReference type="GO" id="GO:0071970">
    <property type="term" value="P:fungal-type cell wall (1-&gt;3)-beta-D-glucan biosynthetic process"/>
    <property type="evidence" value="ECO:0007669"/>
    <property type="project" value="TreeGrafter"/>
</dbReference>
<dbReference type="HOGENOM" id="CLU_021855_1_0_1"/>
<feature type="compositionally biased region" description="Low complexity" evidence="11">
    <location>
        <begin position="540"/>
        <end position="574"/>
    </location>
</feature>
<dbReference type="STRING" id="306902.C4Y1R0"/>
<gene>
    <name evidence="12" type="ORF">CLUG_02142</name>
</gene>
<dbReference type="InterPro" id="IPR004886">
    <property type="entry name" value="Glucanosyltransferase"/>
</dbReference>
<dbReference type="GO" id="GO:0042124">
    <property type="term" value="F:1,3-beta-glucanosyltransferase activity"/>
    <property type="evidence" value="ECO:0007669"/>
    <property type="project" value="TreeGrafter"/>
</dbReference>
<protein>
    <recommendedName>
        <fullName evidence="10">1,3-beta-glucanosyltransferase</fullName>
        <ecNumber evidence="10">2.4.1.-</ecNumber>
    </recommendedName>
</protein>
<dbReference type="KEGG" id="clu:CLUG_02142"/>
<evidence type="ECO:0000256" key="3">
    <source>
        <dbReference type="ARBA" id="ARBA00007528"/>
    </source>
</evidence>
<dbReference type="FunFam" id="3.20.20.80:FF:000032">
    <property type="entry name" value="1,3-beta-glucanosyltransferase"/>
    <property type="match status" value="1"/>
</dbReference>
<dbReference type="Gene3D" id="3.20.20.80">
    <property type="entry name" value="Glycosidases"/>
    <property type="match status" value="1"/>
</dbReference>
<proteinExistence type="inferred from homology"/>
<keyword evidence="6" id="KW-0732">Signal</keyword>
<dbReference type="OrthoDB" id="421038at2759"/>
<comment type="subcellular location">
    <subcellularLocation>
        <location evidence="1">Cell envelope</location>
    </subcellularLocation>
    <subcellularLocation>
        <location evidence="10">Cell membrane</location>
        <topology evidence="10">Lipid-anchor</topology>
        <topology evidence="10">GPI-anchor</topology>
    </subcellularLocation>
    <subcellularLocation>
        <location evidence="2">Membrane</location>
        <topology evidence="2">Lipid-anchor</topology>
        <topology evidence="2">GPI-anchor</topology>
    </subcellularLocation>
</comment>
<evidence type="ECO:0000256" key="1">
    <source>
        <dbReference type="ARBA" id="ARBA00004196"/>
    </source>
</evidence>
<dbReference type="GO" id="GO:0005886">
    <property type="term" value="C:plasma membrane"/>
    <property type="evidence" value="ECO:0007669"/>
    <property type="project" value="UniProtKB-SubCell"/>
</dbReference>
<evidence type="ECO:0000256" key="11">
    <source>
        <dbReference type="SAM" id="MobiDB-lite"/>
    </source>
</evidence>
<dbReference type="VEuPathDB" id="FungiDB:CLUG_02142"/>
<dbReference type="Pfam" id="PF03198">
    <property type="entry name" value="Glyco_hydro_72"/>
    <property type="match status" value="1"/>
</dbReference>
<dbReference type="GO" id="GO:0031505">
    <property type="term" value="P:fungal-type cell wall organization"/>
    <property type="evidence" value="ECO:0007669"/>
    <property type="project" value="TreeGrafter"/>
</dbReference>
<dbReference type="EC" id="2.4.1.-" evidence="10"/>
<sequence length="596" mass="65847">MPPEFRGAKSIKTIQRQAIRNRLSSHFVNKRFASSLCYSQYAYFLQLHDTARPVVEPTMSFSAGTVSPPRPRQKHKQAKTISHPWQKLLSCRQAKRLHVRPGCTTLGTPHINNGPSATGANVRPSHLLSFFLFPSFFPSLRFPMWWFLLALPLLAYALDPIEIKGNAFFVKGSQDRFYMRGLDYQPGGSSKLYDPLADPTTCERDIKYFKELGINTIRVYSIDNTADHDECMQQLADAGIYLILDVNVPKASIARDKGAKCSYNTMYLNEVLATVKLMSKYDNTLGFFAGNEVINDADTTPAAVYVKAVVRDIKTFQRNTDLRLIPVGYSAADIEENRLETAHYFNCGDDEMARVDMFGFNDYSWCGRSSFTTSGYDKKVEAYDNYSIPLFLSEFGCNKITPRPFTEISAIFSDKMSPVFSGGLVYEYSMEGNDYGLVQISSDNKTVTTNDDFDNLKEQFSSAKNPSGDGGYHTGLPFSECPEKSDVWEAEDKLPDTPKGALKYIKGTVDPEGNGFDADTQWACVDGGNDTDDSDDHSSVSRSSTRSSTRSSSGSSSATSGSSSSSSSSSSKKSGTAHYGPSSLFGLCAAFMAMMA</sequence>
<keyword evidence="4 10" id="KW-0336">GPI-anchor</keyword>
<dbReference type="SUPFAM" id="SSF51445">
    <property type="entry name" value="(Trans)glycosidases"/>
    <property type="match status" value="1"/>
</dbReference>
<dbReference type="OMA" id="CADFFAC"/>
<dbReference type="InterPro" id="IPR017853">
    <property type="entry name" value="GH"/>
</dbReference>
<name>C4Y1R0_CLAL4</name>
<comment type="similarity">
    <text evidence="3 10">Belongs to the glycosyl hydrolase 72 family.</text>
</comment>
<dbReference type="GeneID" id="8498485"/>
<dbReference type="EMBL" id="CH408077">
    <property type="protein sequence ID" value="EEQ38019.1"/>
    <property type="molecule type" value="Genomic_DNA"/>
</dbReference>
<dbReference type="AlphaFoldDB" id="C4Y1R0"/>
<accession>C4Y1R0</accession>
<dbReference type="PANTHER" id="PTHR31468:SF5">
    <property type="entry name" value="1,3-BETA-GLUCANOSYLTRANSFERASE GAS5"/>
    <property type="match status" value="1"/>
</dbReference>
<evidence type="ECO:0000313" key="13">
    <source>
        <dbReference type="Proteomes" id="UP000007703"/>
    </source>
</evidence>